<proteinExistence type="predicted"/>
<name>A0A158KTL6_9BURK</name>
<sequence>MQNWFNLADGAREETLLVSTTLRLLLGIDLGASAFPDGTTLLKLRRPLERNKLGEQLFAKVGEVQQGRSLKVSTSTIVDGTIIAAPSSAKNVDKARGHEMHNTRKGPQDSVMHGRVICFMSSCHRRLPST</sequence>
<comment type="caution">
    <text evidence="1">The sequence shown here is derived from an EMBL/GenBank/DDBJ whole genome shotgun (WGS) entry which is preliminary data.</text>
</comment>
<gene>
    <name evidence="1" type="ORF">AWB68_07335</name>
</gene>
<organism evidence="1 2">
    <name type="scientific">Caballeronia choica</name>
    <dbReference type="NCBI Taxonomy" id="326476"/>
    <lineage>
        <taxon>Bacteria</taxon>
        <taxon>Pseudomonadati</taxon>
        <taxon>Pseudomonadota</taxon>
        <taxon>Betaproteobacteria</taxon>
        <taxon>Burkholderiales</taxon>
        <taxon>Burkholderiaceae</taxon>
        <taxon>Caballeronia</taxon>
    </lineage>
</organism>
<accession>A0A158KTL6</accession>
<dbReference type="Proteomes" id="UP000054770">
    <property type="component" value="Unassembled WGS sequence"/>
</dbReference>
<keyword evidence="2" id="KW-1185">Reference proteome</keyword>
<reference evidence="1" key="1">
    <citation type="submission" date="2016-01" db="EMBL/GenBank/DDBJ databases">
        <authorList>
            <person name="Peeters C."/>
        </authorList>
    </citation>
    <scope>NUCLEOTIDE SEQUENCE [LARGE SCALE GENOMIC DNA]</scope>
    <source>
        <strain evidence="1">LMG 22940</strain>
    </source>
</reference>
<protein>
    <submittedName>
        <fullName evidence="1">ISPsy10, transposase, truncation</fullName>
    </submittedName>
</protein>
<dbReference type="AlphaFoldDB" id="A0A158KTL6"/>
<evidence type="ECO:0000313" key="1">
    <source>
        <dbReference type="EMBL" id="SAL84516.1"/>
    </source>
</evidence>
<dbReference type="PANTHER" id="PTHR35604">
    <property type="entry name" value="TRANSPOSASE INSH FOR INSERTION SEQUENCE ELEMENT IS5A-RELATED"/>
    <property type="match status" value="1"/>
</dbReference>
<evidence type="ECO:0000313" key="2">
    <source>
        <dbReference type="Proteomes" id="UP000054770"/>
    </source>
</evidence>
<dbReference type="EMBL" id="FCON02000162">
    <property type="protein sequence ID" value="SAL84516.1"/>
    <property type="molecule type" value="Genomic_DNA"/>
</dbReference>
<dbReference type="PANTHER" id="PTHR35604:SF2">
    <property type="entry name" value="TRANSPOSASE INSH FOR INSERTION SEQUENCE ELEMENT IS5A-RELATED"/>
    <property type="match status" value="1"/>
</dbReference>